<keyword evidence="1" id="KW-1185">Reference proteome</keyword>
<protein>
    <submittedName>
        <fullName evidence="2">Uncharacterized protein</fullName>
    </submittedName>
</protein>
<dbReference type="Proteomes" id="UP000887566">
    <property type="component" value="Unplaced"/>
</dbReference>
<accession>A0A914WQK0</accession>
<organism evidence="1 2">
    <name type="scientific">Plectus sambesii</name>
    <dbReference type="NCBI Taxonomy" id="2011161"/>
    <lineage>
        <taxon>Eukaryota</taxon>
        <taxon>Metazoa</taxon>
        <taxon>Ecdysozoa</taxon>
        <taxon>Nematoda</taxon>
        <taxon>Chromadorea</taxon>
        <taxon>Plectida</taxon>
        <taxon>Plectina</taxon>
        <taxon>Plectoidea</taxon>
        <taxon>Plectidae</taxon>
        <taxon>Plectus</taxon>
    </lineage>
</organism>
<reference evidence="2" key="1">
    <citation type="submission" date="2022-11" db="UniProtKB">
        <authorList>
            <consortium name="WormBaseParasite"/>
        </authorList>
    </citation>
    <scope>IDENTIFICATION</scope>
</reference>
<dbReference type="WBParaSite" id="PSAMB.scaffold455size50446.g6087.t1">
    <property type="protein sequence ID" value="PSAMB.scaffold455size50446.g6087.t1"/>
    <property type="gene ID" value="PSAMB.scaffold455size50446.g6087"/>
</dbReference>
<evidence type="ECO:0000313" key="1">
    <source>
        <dbReference type="Proteomes" id="UP000887566"/>
    </source>
</evidence>
<name>A0A914WQK0_9BILA</name>
<proteinExistence type="predicted"/>
<sequence>MISSANIPGVYLGVGAFVSGSGNAADWNWCDTKACGRDGGQTKHPITIDMNGTTLGGAKKDCGGMNKNDPKIRRVNYRLITPNNVNHRLATTNYVNHRFTESNYVTPSTAGSLRQAKLKPYAIRFAPVLECELTATVRTPLLRFLWMRRISV</sequence>
<dbReference type="AlphaFoldDB" id="A0A914WQK0"/>
<evidence type="ECO:0000313" key="2">
    <source>
        <dbReference type="WBParaSite" id="PSAMB.scaffold455size50446.g6087.t1"/>
    </source>
</evidence>